<dbReference type="AlphaFoldDB" id="A0A3B1E1C9"/>
<sequence>MGAWIFKKVSFIKTENLMINLKTKISMRKGKFLDKLIEEKIQSLKGKVIFKGLGKMRPVFLEIYMDAMNRRDGTRRKQKFFAGLELLKKVSKEDMTDSPREPNGEFAFEFKGMTFEGILVGVHIREIIERKDKKLYLISTF</sequence>
<accession>A0A3B1E1C9</accession>
<dbReference type="EMBL" id="UOGJ01000056">
    <property type="protein sequence ID" value="VAX35477.1"/>
    <property type="molecule type" value="Genomic_DNA"/>
</dbReference>
<name>A0A3B1E1C9_9ZZZZ</name>
<evidence type="ECO:0000313" key="1">
    <source>
        <dbReference type="EMBL" id="VAX35477.1"/>
    </source>
</evidence>
<gene>
    <name evidence="1" type="ORF">MNBD_UNCLBAC01-751</name>
</gene>
<organism evidence="1">
    <name type="scientific">hydrothermal vent metagenome</name>
    <dbReference type="NCBI Taxonomy" id="652676"/>
    <lineage>
        <taxon>unclassified sequences</taxon>
        <taxon>metagenomes</taxon>
        <taxon>ecological metagenomes</taxon>
    </lineage>
</organism>
<protein>
    <submittedName>
        <fullName evidence="1">Uncharacterized protein</fullName>
    </submittedName>
</protein>
<proteinExistence type="predicted"/>
<reference evidence="1" key="1">
    <citation type="submission" date="2018-06" db="EMBL/GenBank/DDBJ databases">
        <authorList>
            <person name="Zhirakovskaya E."/>
        </authorList>
    </citation>
    <scope>NUCLEOTIDE SEQUENCE</scope>
</reference>